<feature type="region of interest" description="Disordered" evidence="1">
    <location>
        <begin position="1"/>
        <end position="47"/>
    </location>
</feature>
<accession>A0A2P2IP47</accession>
<name>A0A2P2IP47_RHIMU</name>
<reference evidence="2" key="1">
    <citation type="submission" date="2018-02" db="EMBL/GenBank/DDBJ databases">
        <title>Rhizophora mucronata_Transcriptome.</title>
        <authorList>
            <person name="Meera S.P."/>
            <person name="Sreeshan A."/>
            <person name="Augustine A."/>
        </authorList>
    </citation>
    <scope>NUCLEOTIDE SEQUENCE</scope>
    <source>
        <tissue evidence="2">Leaf</tissue>
    </source>
</reference>
<sequence length="47" mass="5056">MIEPLSSPASHLLPSLLQEKKNGTRKVAATLKSTRGRRVGRGRGSNV</sequence>
<feature type="compositionally biased region" description="Low complexity" evidence="1">
    <location>
        <begin position="1"/>
        <end position="17"/>
    </location>
</feature>
<dbReference type="AlphaFoldDB" id="A0A2P2IP47"/>
<evidence type="ECO:0000313" key="2">
    <source>
        <dbReference type="EMBL" id="MBW82994.1"/>
    </source>
</evidence>
<organism evidence="2">
    <name type="scientific">Rhizophora mucronata</name>
    <name type="common">Asiatic mangrove</name>
    <dbReference type="NCBI Taxonomy" id="61149"/>
    <lineage>
        <taxon>Eukaryota</taxon>
        <taxon>Viridiplantae</taxon>
        <taxon>Streptophyta</taxon>
        <taxon>Embryophyta</taxon>
        <taxon>Tracheophyta</taxon>
        <taxon>Spermatophyta</taxon>
        <taxon>Magnoliopsida</taxon>
        <taxon>eudicotyledons</taxon>
        <taxon>Gunneridae</taxon>
        <taxon>Pentapetalae</taxon>
        <taxon>rosids</taxon>
        <taxon>fabids</taxon>
        <taxon>Malpighiales</taxon>
        <taxon>Rhizophoraceae</taxon>
        <taxon>Rhizophora</taxon>
    </lineage>
</organism>
<proteinExistence type="predicted"/>
<evidence type="ECO:0000256" key="1">
    <source>
        <dbReference type="SAM" id="MobiDB-lite"/>
    </source>
</evidence>
<dbReference type="EMBL" id="GGEC01002511">
    <property type="protein sequence ID" value="MBW82994.1"/>
    <property type="molecule type" value="Transcribed_RNA"/>
</dbReference>
<protein>
    <submittedName>
        <fullName evidence="2">Uncharacterized protein</fullName>
    </submittedName>
</protein>